<feature type="compositionally biased region" description="Polar residues" evidence="5">
    <location>
        <begin position="110"/>
        <end position="136"/>
    </location>
</feature>
<dbReference type="PROSITE" id="PS00478">
    <property type="entry name" value="LIM_DOMAIN_1"/>
    <property type="match status" value="1"/>
</dbReference>
<dbReference type="PANTHER" id="PTHR15468:SF7">
    <property type="entry name" value="SCIELLIN"/>
    <property type="match status" value="1"/>
</dbReference>
<protein>
    <submittedName>
        <fullName evidence="7">SCEL protein</fullName>
    </submittedName>
</protein>
<feature type="compositionally biased region" description="Polar residues" evidence="5">
    <location>
        <begin position="166"/>
        <end position="205"/>
    </location>
</feature>
<dbReference type="GO" id="GO:0046872">
    <property type="term" value="F:metal ion binding"/>
    <property type="evidence" value="ECO:0007669"/>
    <property type="project" value="UniProtKB-KW"/>
</dbReference>
<proteinExistence type="predicted"/>
<keyword evidence="8" id="KW-1185">Reference proteome</keyword>
<dbReference type="GO" id="GO:0008544">
    <property type="term" value="P:epidermis development"/>
    <property type="evidence" value="ECO:0007669"/>
    <property type="project" value="TreeGrafter"/>
</dbReference>
<dbReference type="SMART" id="SM00132">
    <property type="entry name" value="LIM"/>
    <property type="match status" value="1"/>
</dbReference>
<evidence type="ECO:0000313" key="7">
    <source>
        <dbReference type="EMBL" id="NXD23672.1"/>
    </source>
</evidence>
<feature type="compositionally biased region" description="Basic and acidic residues" evidence="5">
    <location>
        <begin position="77"/>
        <end position="109"/>
    </location>
</feature>
<evidence type="ECO:0000259" key="6">
    <source>
        <dbReference type="PROSITE" id="PS50023"/>
    </source>
</evidence>
<dbReference type="InterPro" id="IPR052621">
    <property type="entry name" value="Cell_Prolif/Cornif_Regul"/>
</dbReference>
<dbReference type="CDD" id="cd08368">
    <property type="entry name" value="LIM"/>
    <property type="match status" value="1"/>
</dbReference>
<evidence type="ECO:0000256" key="4">
    <source>
        <dbReference type="PROSITE-ProRule" id="PRU00125"/>
    </source>
</evidence>
<dbReference type="GO" id="GO:0005737">
    <property type="term" value="C:cytoplasm"/>
    <property type="evidence" value="ECO:0007669"/>
    <property type="project" value="TreeGrafter"/>
</dbReference>
<keyword evidence="1 4" id="KW-0479">Metal-binding</keyword>
<accession>A0A851U6R3</accession>
<reference evidence="7" key="1">
    <citation type="submission" date="2019-09" db="EMBL/GenBank/DDBJ databases">
        <title>Bird 10,000 Genomes (B10K) Project - Family phase.</title>
        <authorList>
            <person name="Zhang G."/>
        </authorList>
    </citation>
    <scope>NUCLEOTIDE SEQUENCE</scope>
    <source>
        <strain evidence="7">B10K-IZCAS-20218</strain>
        <tissue evidence="7">Blood</tissue>
    </source>
</reference>
<sequence>VFYMFIFKTGFSAFADKSPSIAIKSRQQATHDMNKRRTLLQDNSWIKKRPEEESADENYGRAVLNQYKSQDSLHSSTNEKEDQKAVLGRYRSDTTLDRIPARSDTDKINKSPTLNHKQNNRQSWTPNAASTNTAVTSPIKKKRQSWMPPPVSSTKTPTETVESKQAALSSEQVTPQKSKTDVENQATARNQDLDNFSKANPSSFTCDKGGKDLSDLTEKNTADQKNKRQAYEDLGDHTEGKFTDDQSKKRITEKVYENSPRAPNNLSETNYFSDSERKTSKSFGAYEENITGNTIKTVYSTSDRSIIGKDICTYCRKPLGIDAKMILDALQIYCHSTCFKCEVCKRPLEDLKAGDSIWIYKKTVHCEPCYSKVTGK</sequence>
<feature type="domain" description="LIM zinc-binding" evidence="6">
    <location>
        <begin position="310"/>
        <end position="376"/>
    </location>
</feature>
<evidence type="ECO:0000256" key="1">
    <source>
        <dbReference type="ARBA" id="ARBA00022723"/>
    </source>
</evidence>
<feature type="region of interest" description="Disordered" evidence="5">
    <location>
        <begin position="26"/>
        <end position="273"/>
    </location>
</feature>
<dbReference type="InterPro" id="IPR001781">
    <property type="entry name" value="Znf_LIM"/>
</dbReference>
<name>A0A851U6R3_9PASS</name>
<feature type="compositionally biased region" description="Basic and acidic residues" evidence="5">
    <location>
        <begin position="208"/>
        <end position="256"/>
    </location>
</feature>
<evidence type="ECO:0000256" key="2">
    <source>
        <dbReference type="ARBA" id="ARBA00022833"/>
    </source>
</evidence>
<dbReference type="PROSITE" id="PS50023">
    <property type="entry name" value="LIM_DOMAIN_2"/>
    <property type="match status" value="1"/>
</dbReference>
<gene>
    <name evidence="7" type="primary">Scel</name>
    <name evidence="7" type="ORF">ELAFOR_R06809</name>
</gene>
<keyword evidence="3 4" id="KW-0440">LIM domain</keyword>
<dbReference type="PANTHER" id="PTHR15468">
    <property type="entry name" value="ZNF185"/>
    <property type="match status" value="1"/>
</dbReference>
<dbReference type="Gene3D" id="2.10.110.10">
    <property type="entry name" value="Cysteine Rich Protein"/>
    <property type="match status" value="1"/>
</dbReference>
<dbReference type="EMBL" id="WBNG01000178">
    <property type="protein sequence ID" value="NXD23672.1"/>
    <property type="molecule type" value="Genomic_DNA"/>
</dbReference>
<dbReference type="Proteomes" id="UP000623542">
    <property type="component" value="Unassembled WGS sequence"/>
</dbReference>
<dbReference type="OrthoDB" id="9908139at2759"/>
<evidence type="ECO:0000313" key="8">
    <source>
        <dbReference type="Proteomes" id="UP000623542"/>
    </source>
</evidence>
<feature type="non-terminal residue" evidence="7">
    <location>
        <position position="1"/>
    </location>
</feature>
<feature type="compositionally biased region" description="Polar residues" evidence="5">
    <location>
        <begin position="261"/>
        <end position="273"/>
    </location>
</feature>
<evidence type="ECO:0000256" key="5">
    <source>
        <dbReference type="SAM" id="MobiDB-lite"/>
    </source>
</evidence>
<feature type="compositionally biased region" description="Polar residues" evidence="5">
    <location>
        <begin position="66"/>
        <end position="76"/>
    </location>
</feature>
<organism evidence="7 8">
    <name type="scientific">Elachura formosa</name>
    <name type="common">spotted wren-babbler</name>
    <dbReference type="NCBI Taxonomy" id="1463973"/>
    <lineage>
        <taxon>Eukaryota</taxon>
        <taxon>Metazoa</taxon>
        <taxon>Chordata</taxon>
        <taxon>Craniata</taxon>
        <taxon>Vertebrata</taxon>
        <taxon>Euteleostomi</taxon>
        <taxon>Archelosauria</taxon>
        <taxon>Archosauria</taxon>
        <taxon>Dinosauria</taxon>
        <taxon>Saurischia</taxon>
        <taxon>Theropoda</taxon>
        <taxon>Coelurosauria</taxon>
        <taxon>Aves</taxon>
        <taxon>Neognathae</taxon>
        <taxon>Neoaves</taxon>
        <taxon>Telluraves</taxon>
        <taxon>Australaves</taxon>
        <taxon>Passeriformes</taxon>
        <taxon>Elachuridae</taxon>
        <taxon>Elachura</taxon>
    </lineage>
</organism>
<dbReference type="AlphaFoldDB" id="A0A851U6R3"/>
<evidence type="ECO:0000256" key="3">
    <source>
        <dbReference type="ARBA" id="ARBA00023038"/>
    </source>
</evidence>
<feature type="non-terminal residue" evidence="7">
    <location>
        <position position="376"/>
    </location>
</feature>
<keyword evidence="2 4" id="KW-0862">Zinc</keyword>
<comment type="caution">
    <text evidence="7">The sequence shown here is derived from an EMBL/GenBank/DDBJ whole genome shotgun (WGS) entry which is preliminary data.</text>
</comment>